<dbReference type="SUPFAM" id="SSF54637">
    <property type="entry name" value="Thioesterase/thiol ester dehydrase-isomerase"/>
    <property type="match status" value="2"/>
</dbReference>
<gene>
    <name evidence="10" type="ORF">SAMN02910414_01011</name>
</gene>
<dbReference type="AlphaFoldDB" id="A0A1H3HYT7"/>
<feature type="domain" description="Acyl-ACP thioesterase N-terminal hotdog" evidence="8">
    <location>
        <begin position="2"/>
        <end position="127"/>
    </location>
</feature>
<keyword evidence="2" id="KW-0444">Lipid biosynthesis</keyword>
<evidence type="ECO:0000259" key="9">
    <source>
        <dbReference type="Pfam" id="PF20791"/>
    </source>
</evidence>
<dbReference type="GO" id="GO:0016297">
    <property type="term" value="F:fatty acyl-[ACP] hydrolase activity"/>
    <property type="evidence" value="ECO:0007669"/>
    <property type="project" value="InterPro"/>
</dbReference>
<keyword evidence="4" id="KW-0276">Fatty acid metabolism</keyword>
<keyword evidence="6" id="KW-0443">Lipid metabolism</keyword>
<protein>
    <submittedName>
        <fullName evidence="10">Acyl-ACP thioesterase</fullName>
    </submittedName>
</protein>
<evidence type="ECO:0000256" key="6">
    <source>
        <dbReference type="ARBA" id="ARBA00023098"/>
    </source>
</evidence>
<name>A0A1H3HYT7_9FIRM</name>
<dbReference type="PANTHER" id="PTHR31727:SF6">
    <property type="entry name" value="OLEOYL-ACYL CARRIER PROTEIN THIOESTERASE 1, CHLOROPLASTIC"/>
    <property type="match status" value="1"/>
</dbReference>
<proteinExistence type="inferred from homology"/>
<organism evidence="10 11">
    <name type="scientific">Lachnobacterium bovis DSM 14045</name>
    <dbReference type="NCBI Taxonomy" id="1122142"/>
    <lineage>
        <taxon>Bacteria</taxon>
        <taxon>Bacillati</taxon>
        <taxon>Bacillota</taxon>
        <taxon>Clostridia</taxon>
        <taxon>Lachnospirales</taxon>
        <taxon>Lachnospiraceae</taxon>
        <taxon>Lachnobacterium</taxon>
    </lineage>
</organism>
<dbReference type="STRING" id="1122142.SAMN02910414_01011"/>
<evidence type="ECO:0000259" key="8">
    <source>
        <dbReference type="Pfam" id="PF01643"/>
    </source>
</evidence>
<dbReference type="InterPro" id="IPR045023">
    <property type="entry name" value="FATA/B"/>
</dbReference>
<comment type="similarity">
    <text evidence="1">Belongs to the acyl-ACP thioesterase family.</text>
</comment>
<dbReference type="RefSeq" id="WP_074716721.1">
    <property type="nucleotide sequence ID" value="NZ_FNPG01000010.1"/>
</dbReference>
<accession>A0A1H3HYT7</accession>
<evidence type="ECO:0000256" key="2">
    <source>
        <dbReference type="ARBA" id="ARBA00022516"/>
    </source>
</evidence>
<dbReference type="InterPro" id="IPR029069">
    <property type="entry name" value="HotDog_dom_sf"/>
</dbReference>
<evidence type="ECO:0000313" key="11">
    <source>
        <dbReference type="Proteomes" id="UP000183918"/>
    </source>
</evidence>
<sequence>MFQMRETVRYTEVDADKNLTWSALLDYFQNCSINHSEELGIGIDFLKKENLGWVLASWQIKVNKMPKYMDEIVIQTWPYDFKAFYGYRNFLITNDKGERLVEANSIWVLLDIVARKPVMDRVDILEKYELEDKLDYGDKKRKLKVPTKYEEKAPVEVLPFFIDSNGHMNNEKYVLVGDDYIPENFCVGELKIEYRKEAMLEDFLYPRVTYNENEIDVVFAAEDGNVYAILKYLKA</sequence>
<evidence type="ECO:0000256" key="3">
    <source>
        <dbReference type="ARBA" id="ARBA00022801"/>
    </source>
</evidence>
<dbReference type="Gene3D" id="3.10.129.10">
    <property type="entry name" value="Hotdog Thioesterase"/>
    <property type="match status" value="1"/>
</dbReference>
<dbReference type="EMBL" id="FNPG01000010">
    <property type="protein sequence ID" value="SDY20663.1"/>
    <property type="molecule type" value="Genomic_DNA"/>
</dbReference>
<dbReference type="CDD" id="cd00586">
    <property type="entry name" value="4HBT"/>
    <property type="match status" value="1"/>
</dbReference>
<dbReference type="InterPro" id="IPR049427">
    <property type="entry name" value="Acyl-ACP_TE_C"/>
</dbReference>
<feature type="domain" description="Acyl-ACP thioesterase-like C-terminal" evidence="9">
    <location>
        <begin position="155"/>
        <end position="204"/>
    </location>
</feature>
<keyword evidence="7" id="KW-0275">Fatty acid biosynthesis</keyword>
<dbReference type="Pfam" id="PF20791">
    <property type="entry name" value="Acyl-ACP_TE_C"/>
    <property type="match status" value="1"/>
</dbReference>
<evidence type="ECO:0000313" key="10">
    <source>
        <dbReference type="EMBL" id="SDY20663.1"/>
    </source>
</evidence>
<evidence type="ECO:0000256" key="5">
    <source>
        <dbReference type="ARBA" id="ARBA00022946"/>
    </source>
</evidence>
<keyword evidence="3" id="KW-0378">Hydrolase</keyword>
<keyword evidence="11" id="KW-1185">Reference proteome</keyword>
<keyword evidence="5" id="KW-0809">Transit peptide</keyword>
<dbReference type="PANTHER" id="PTHR31727">
    <property type="entry name" value="OLEOYL-ACYL CARRIER PROTEIN THIOESTERASE 1, CHLOROPLASTIC"/>
    <property type="match status" value="1"/>
</dbReference>
<dbReference type="GO" id="GO:0000036">
    <property type="term" value="F:acyl carrier activity"/>
    <property type="evidence" value="ECO:0007669"/>
    <property type="project" value="TreeGrafter"/>
</dbReference>
<reference evidence="10 11" key="1">
    <citation type="submission" date="2016-10" db="EMBL/GenBank/DDBJ databases">
        <authorList>
            <person name="de Groot N.N."/>
        </authorList>
    </citation>
    <scope>NUCLEOTIDE SEQUENCE [LARGE SCALE GENOMIC DNA]</scope>
    <source>
        <strain evidence="10 11">DSM 14045</strain>
    </source>
</reference>
<dbReference type="InterPro" id="IPR002864">
    <property type="entry name" value="Acyl-ACP_thioesterase_NHD"/>
</dbReference>
<dbReference type="Pfam" id="PF01643">
    <property type="entry name" value="Acyl-ACP_TE"/>
    <property type="match status" value="1"/>
</dbReference>
<dbReference type="OrthoDB" id="9801517at2"/>
<evidence type="ECO:0000256" key="4">
    <source>
        <dbReference type="ARBA" id="ARBA00022832"/>
    </source>
</evidence>
<evidence type="ECO:0000256" key="7">
    <source>
        <dbReference type="ARBA" id="ARBA00023160"/>
    </source>
</evidence>
<dbReference type="Proteomes" id="UP000183918">
    <property type="component" value="Unassembled WGS sequence"/>
</dbReference>
<evidence type="ECO:0000256" key="1">
    <source>
        <dbReference type="ARBA" id="ARBA00006500"/>
    </source>
</evidence>